<evidence type="ECO:0000313" key="19">
    <source>
        <dbReference type="EMBL" id="OAD70786.1"/>
    </source>
</evidence>
<dbReference type="SMART" id="SM00091">
    <property type="entry name" value="PAS"/>
    <property type="match status" value="3"/>
</dbReference>
<dbReference type="GO" id="GO:0005634">
    <property type="term" value="C:nucleus"/>
    <property type="evidence" value="ECO:0007669"/>
    <property type="project" value="TreeGrafter"/>
</dbReference>
<evidence type="ECO:0000259" key="17">
    <source>
        <dbReference type="PROSITE" id="PS50113"/>
    </source>
</evidence>
<keyword evidence="20" id="KW-1185">Reference proteome</keyword>
<dbReference type="CDD" id="cd00202">
    <property type="entry name" value="ZnF_GATA"/>
    <property type="match status" value="1"/>
</dbReference>
<evidence type="ECO:0000256" key="4">
    <source>
        <dbReference type="ARBA" id="ARBA00022643"/>
    </source>
</evidence>
<keyword evidence="11" id="KW-0238">DNA-binding</keyword>
<feature type="domain" description="PAC" evidence="17">
    <location>
        <begin position="153"/>
        <end position="207"/>
    </location>
</feature>
<dbReference type="GO" id="GO:0043565">
    <property type="term" value="F:sequence-specific DNA binding"/>
    <property type="evidence" value="ECO:0007669"/>
    <property type="project" value="InterPro"/>
</dbReference>
<gene>
    <name evidence="19" type="primary">WcoA</name>
    <name evidence="19" type="ORF">PHYBLDRAFT_77612</name>
</gene>
<dbReference type="InterPro" id="IPR000014">
    <property type="entry name" value="PAS"/>
</dbReference>
<evidence type="ECO:0000256" key="2">
    <source>
        <dbReference type="ARBA" id="ARBA00022606"/>
    </source>
</evidence>
<protein>
    <submittedName>
        <fullName evidence="19">GATA-type zinc finger transcription factor</fullName>
    </submittedName>
</protein>
<evidence type="ECO:0000256" key="15">
    <source>
        <dbReference type="PROSITE-ProRule" id="PRU00094"/>
    </source>
</evidence>
<dbReference type="VEuPathDB" id="FungiDB:PHYBLDRAFT_77612"/>
<keyword evidence="7 15" id="KW-0863">Zinc-finger</keyword>
<keyword evidence="6" id="KW-0677">Repeat</keyword>
<keyword evidence="1" id="KW-0600">Photoreceptor protein</keyword>
<evidence type="ECO:0000259" key="18">
    <source>
        <dbReference type="PROSITE" id="PS50114"/>
    </source>
</evidence>
<feature type="domain" description="PAS" evidence="16">
    <location>
        <begin position="284"/>
        <end position="347"/>
    </location>
</feature>
<dbReference type="SMR" id="A0A167LN99"/>
<dbReference type="Pfam" id="PF08447">
    <property type="entry name" value="PAS_3"/>
    <property type="match status" value="1"/>
</dbReference>
<keyword evidence="5" id="KW-0479">Metal-binding</keyword>
<dbReference type="InterPro" id="IPR013655">
    <property type="entry name" value="PAS_fold_3"/>
</dbReference>
<keyword evidence="4" id="KW-0288">FMN</keyword>
<evidence type="ECO:0000256" key="10">
    <source>
        <dbReference type="ARBA" id="ARBA00023015"/>
    </source>
</evidence>
<evidence type="ECO:0000256" key="3">
    <source>
        <dbReference type="ARBA" id="ARBA00022630"/>
    </source>
</evidence>
<dbReference type="FunFam" id="3.30.450.20:FF:000064">
    <property type="entry name" value="Vivid PAS protein VVD"/>
    <property type="match status" value="1"/>
</dbReference>
<feature type="domain" description="GATA-type" evidence="18">
    <location>
        <begin position="576"/>
        <end position="619"/>
    </location>
</feature>
<dbReference type="InterPro" id="IPR001610">
    <property type="entry name" value="PAC"/>
</dbReference>
<dbReference type="InterPro" id="IPR013088">
    <property type="entry name" value="Znf_NHR/GATA"/>
</dbReference>
<evidence type="ECO:0000313" key="20">
    <source>
        <dbReference type="Proteomes" id="UP000077315"/>
    </source>
</evidence>
<accession>A0A167LN99</accession>
<dbReference type="SMART" id="SM00401">
    <property type="entry name" value="ZnF_GATA"/>
    <property type="match status" value="1"/>
</dbReference>
<evidence type="ECO:0000256" key="5">
    <source>
        <dbReference type="ARBA" id="ARBA00022723"/>
    </source>
</evidence>
<feature type="domain" description="PAS" evidence="16">
    <location>
        <begin position="95"/>
        <end position="117"/>
    </location>
</feature>
<keyword evidence="10" id="KW-0805">Transcription regulation</keyword>
<dbReference type="PROSITE" id="PS00344">
    <property type="entry name" value="GATA_ZN_FINGER_1"/>
    <property type="match status" value="1"/>
</dbReference>
<evidence type="ECO:0000256" key="14">
    <source>
        <dbReference type="ARBA" id="ARBA00023170"/>
    </source>
</evidence>
<dbReference type="PROSITE" id="PS50114">
    <property type="entry name" value="GATA_ZN_FINGER_2"/>
    <property type="match status" value="1"/>
</dbReference>
<evidence type="ECO:0000256" key="9">
    <source>
        <dbReference type="ARBA" id="ARBA00022991"/>
    </source>
</evidence>
<dbReference type="CDD" id="cd00130">
    <property type="entry name" value="PAS"/>
    <property type="match status" value="2"/>
</dbReference>
<dbReference type="InterPro" id="IPR035965">
    <property type="entry name" value="PAS-like_dom_sf"/>
</dbReference>
<dbReference type="Proteomes" id="UP000077315">
    <property type="component" value="Unassembled WGS sequence"/>
</dbReference>
<dbReference type="PROSITE" id="PS50112">
    <property type="entry name" value="PAS"/>
    <property type="match status" value="2"/>
</dbReference>
<evidence type="ECO:0000256" key="7">
    <source>
        <dbReference type="ARBA" id="ARBA00022771"/>
    </source>
</evidence>
<dbReference type="Pfam" id="PF00320">
    <property type="entry name" value="GATA"/>
    <property type="match status" value="1"/>
</dbReference>
<keyword evidence="2" id="KW-0716">Sensory transduction</keyword>
<proteinExistence type="predicted"/>
<dbReference type="RefSeq" id="XP_018288826.1">
    <property type="nucleotide sequence ID" value="XM_018443280.1"/>
</dbReference>
<evidence type="ECO:0000256" key="8">
    <source>
        <dbReference type="ARBA" id="ARBA00022833"/>
    </source>
</evidence>
<dbReference type="OrthoDB" id="447251at2759"/>
<dbReference type="EMBL" id="KV440987">
    <property type="protein sequence ID" value="OAD70786.1"/>
    <property type="molecule type" value="Genomic_DNA"/>
</dbReference>
<organism evidence="19 20">
    <name type="scientific">Phycomyces blakesleeanus (strain ATCC 8743b / DSM 1359 / FGSC 10004 / NBRC 33097 / NRRL 1555)</name>
    <dbReference type="NCBI Taxonomy" id="763407"/>
    <lineage>
        <taxon>Eukaryota</taxon>
        <taxon>Fungi</taxon>
        <taxon>Fungi incertae sedis</taxon>
        <taxon>Mucoromycota</taxon>
        <taxon>Mucoromycotina</taxon>
        <taxon>Mucoromycetes</taxon>
        <taxon>Mucorales</taxon>
        <taxon>Phycomycetaceae</taxon>
        <taxon>Phycomyces</taxon>
    </lineage>
</organism>
<dbReference type="NCBIfam" id="TIGR00229">
    <property type="entry name" value="sensory_box"/>
    <property type="match status" value="2"/>
</dbReference>
<dbReference type="Pfam" id="PF13426">
    <property type="entry name" value="PAS_9"/>
    <property type="match status" value="1"/>
</dbReference>
<evidence type="ECO:0000256" key="13">
    <source>
        <dbReference type="ARBA" id="ARBA00023163"/>
    </source>
</evidence>
<evidence type="ECO:0000256" key="11">
    <source>
        <dbReference type="ARBA" id="ARBA00023125"/>
    </source>
</evidence>
<dbReference type="PROSITE" id="PS50113">
    <property type="entry name" value="PAC"/>
    <property type="match status" value="1"/>
</dbReference>
<dbReference type="Gene3D" id="3.30.50.10">
    <property type="entry name" value="Erythroid Transcription Factor GATA-1, subunit A"/>
    <property type="match status" value="1"/>
</dbReference>
<reference evidence="20" key="1">
    <citation type="submission" date="2015-06" db="EMBL/GenBank/DDBJ databases">
        <title>Expansion of signal transduction pathways in fungi by whole-genome duplication.</title>
        <authorList>
            <consortium name="DOE Joint Genome Institute"/>
            <person name="Corrochano L.M."/>
            <person name="Kuo A."/>
            <person name="Marcet-Houben M."/>
            <person name="Polaino S."/>
            <person name="Salamov A."/>
            <person name="Villalobos J.M."/>
            <person name="Alvarez M.I."/>
            <person name="Avalos J."/>
            <person name="Benito E.P."/>
            <person name="Benoit I."/>
            <person name="Burger G."/>
            <person name="Camino L.P."/>
            <person name="Canovas D."/>
            <person name="Cerda-Olmedo E."/>
            <person name="Cheng J.-F."/>
            <person name="Dominguez A."/>
            <person name="Elias M."/>
            <person name="Eslava A.P."/>
            <person name="Glaser F."/>
            <person name="Grimwood J."/>
            <person name="Gutierrez G."/>
            <person name="Heitman J."/>
            <person name="Henrissat B."/>
            <person name="Iturriaga E.A."/>
            <person name="Lang B.F."/>
            <person name="Lavin J.L."/>
            <person name="Lee S."/>
            <person name="Li W."/>
            <person name="Lindquist E."/>
            <person name="Lopez-Garcia S."/>
            <person name="Luque E.M."/>
            <person name="Marcos A.T."/>
            <person name="Martin J."/>
            <person name="McCluskey K."/>
            <person name="Medina H.R."/>
            <person name="Miralles-Duran A."/>
            <person name="Miyazaki A."/>
            <person name="Munoz-Torres E."/>
            <person name="Oguiza J.A."/>
            <person name="Ohm R."/>
            <person name="Olmedo M."/>
            <person name="Orejas M."/>
            <person name="Ortiz-Castellanos L."/>
            <person name="Pisabarro A.G."/>
            <person name="Rodriguez-Romero J."/>
            <person name="Ruiz-Herrera J."/>
            <person name="Ruiz-Vazquez R."/>
            <person name="Sanz C."/>
            <person name="Schackwitz W."/>
            <person name="Schmutz J."/>
            <person name="Shahriari M."/>
            <person name="Shelest E."/>
            <person name="Silva-Franco F."/>
            <person name="Soanes D."/>
            <person name="Syed K."/>
            <person name="Tagua V.G."/>
            <person name="Talbot N.J."/>
            <person name="Thon M."/>
            <person name="De vries R.P."/>
            <person name="Wiebenga A."/>
            <person name="Yadav J.S."/>
            <person name="Braun E.L."/>
            <person name="Baker S."/>
            <person name="Garre V."/>
            <person name="Horwitz B."/>
            <person name="Torres-Martinez S."/>
            <person name="Idnurm A."/>
            <person name="Herrera-Estrella A."/>
            <person name="Gabaldon T."/>
            <person name="Grigoriev I.V."/>
        </authorList>
    </citation>
    <scope>NUCLEOTIDE SEQUENCE [LARGE SCALE GENOMIC DNA]</scope>
    <source>
        <strain evidence="20">NRRL 1555(-)</strain>
    </source>
</reference>
<dbReference type="InterPro" id="IPR000700">
    <property type="entry name" value="PAS-assoc_C"/>
</dbReference>
<dbReference type="PANTHER" id="PTHR47429:SF7">
    <property type="entry name" value="GATA-FACTOR"/>
    <property type="match status" value="1"/>
</dbReference>
<evidence type="ECO:0000256" key="1">
    <source>
        <dbReference type="ARBA" id="ARBA00022543"/>
    </source>
</evidence>
<evidence type="ECO:0000256" key="6">
    <source>
        <dbReference type="ARBA" id="ARBA00022737"/>
    </source>
</evidence>
<sequence>MPQYCDISTLTLEEEPVCMPAFELFDETIAPLEVQAAPVRTPSAPIAGVYSNSGFDMIQVLSSLANRPNPEIHLGPIDLSCSFLVSDARQYDCPIIYCSPAFETLTGYSSNEILGKNCRFLQAPDGLVTGGSRRRHTDNQAVYHLKAQLIQNREHQASIINYRKGGQAFVNLITVIPLLDNQGEVAYYVGLQVDLVEQPNSIMEKMKDGTYMINYQQNPLPLQLPDKAILDQMDDYFRELPSLGSTYSFLTNPEVMALVKSKSARSRCDSENEQSYLLEWNKLILDQSDDFIHVVSLKGFFLYCSGAAKNLLEYEPEDLLGKSLSSICHPSDIVPVMREIKEAAASGNSGKVVDLLFRVRRKYSGYMWMECRGRLHMDQSKSRKCLVLSGRQRPVYKLHWRDICSTSLEGTEFWAKTSLAGLYLHVAAKCQETIGFSAESLEGASIYQYIPNHEIPDMSRAFDLVRQGQRVNLQHSILNEKGNYSTVTSTFYPGDVSSFQSEPAFALVQTRLGREEMFRTDNNLQENVFSEIEPTRGTSWQYELHQLQLANKRLHEQIESLSGPKRKKQRKRKHIQEISKMCAQCQSQDSPEWRRGPNGPKELCNACGLRYAKTIQTRPKITAI</sequence>
<dbReference type="PANTHER" id="PTHR47429">
    <property type="entry name" value="PROTEIN TWIN LOV 1"/>
    <property type="match status" value="1"/>
</dbReference>
<dbReference type="SMART" id="SM00086">
    <property type="entry name" value="PAC"/>
    <property type="match status" value="2"/>
</dbReference>
<evidence type="ECO:0000259" key="16">
    <source>
        <dbReference type="PROSITE" id="PS50112"/>
    </source>
</evidence>
<dbReference type="SUPFAM" id="SSF55785">
    <property type="entry name" value="PYP-like sensor domain (PAS domain)"/>
    <property type="match status" value="2"/>
</dbReference>
<keyword evidence="9" id="KW-0157">Chromophore</keyword>
<keyword evidence="3" id="KW-0285">Flavoprotein</keyword>
<dbReference type="GO" id="GO:0009881">
    <property type="term" value="F:photoreceptor activity"/>
    <property type="evidence" value="ECO:0007669"/>
    <property type="project" value="UniProtKB-KW"/>
</dbReference>
<keyword evidence="13" id="KW-0804">Transcription</keyword>
<keyword evidence="8" id="KW-0862">Zinc</keyword>
<dbReference type="AlphaFoldDB" id="A0A167LN99"/>
<keyword evidence="14" id="KW-0675">Receptor</keyword>
<dbReference type="InParanoid" id="A0A167LN99"/>
<dbReference type="InterPro" id="IPR000679">
    <property type="entry name" value="Znf_GATA"/>
</dbReference>
<dbReference type="GO" id="GO:0006355">
    <property type="term" value="P:regulation of DNA-templated transcription"/>
    <property type="evidence" value="ECO:0007669"/>
    <property type="project" value="InterPro"/>
</dbReference>
<dbReference type="SUPFAM" id="SSF57716">
    <property type="entry name" value="Glucocorticoid receptor-like (DNA-binding domain)"/>
    <property type="match status" value="1"/>
</dbReference>
<dbReference type="Gene3D" id="3.30.450.20">
    <property type="entry name" value="PAS domain"/>
    <property type="match status" value="3"/>
</dbReference>
<dbReference type="GeneID" id="29004185"/>
<dbReference type="STRING" id="763407.A0A167LN99"/>
<keyword evidence="12" id="KW-0010">Activator</keyword>
<dbReference type="GO" id="GO:0008270">
    <property type="term" value="F:zinc ion binding"/>
    <property type="evidence" value="ECO:0007669"/>
    <property type="project" value="UniProtKB-KW"/>
</dbReference>
<evidence type="ECO:0000256" key="12">
    <source>
        <dbReference type="ARBA" id="ARBA00023159"/>
    </source>
</evidence>
<name>A0A167LN99_PHYB8</name>